<sequence length="589" mass="62028">MTSKFQVGTTSAVPASTYFENIKTSKKLIFKSRRSPVLGTRGMVSSSQPLASEAGMRVLQQGGNAADAAVAMAAALNVTEPCSTGLGGDAFVLYYDASKHKVNCILGSGKSPAALRLDLVRARGHTERLPLFDALTVTVPGAAGAWTTLSQNFGRLPLASVLAPAIELAENGFPVSPLTAHHWEKGAPQLLQGGPHAGDLLLNGKAPRAGELFKNVHLANVLRRLGKSGAEGFYSGPVARAVVEAVKGAGGVITEEDMRAHQTSIQEPISTTYRGLRVWEVPPPTQGITALMALNILQASACPSYTPNQESPQVSPAQLHFRVESMRLAFADALQYVADDQVSDVATRALLSKSYAAERAACINPRRASEVEAGRPVESSGGGDTVYFCAVDKDGNGCSMINSNYMGFGTGIVPAVCGFSLQNRGHNFSLDPAHPNCLAPLKRPYHTIIPGLCTFEGKEEGAGAGGGLAMCFGVMGAFMQPQGHMQVLSNMLDLGMDPQAALDAPRFKVDGVGDSASPADVATSQVSLEEGFSADVVDEFEAFGHNVRWPVANHERELFGRGQIIARDPTTGVLWGGSDPRADGLAMGW</sequence>
<dbReference type="SUPFAM" id="SSF56235">
    <property type="entry name" value="N-terminal nucleophile aminohydrolases (Ntn hydrolases)"/>
    <property type="match status" value="1"/>
</dbReference>
<dbReference type="PANTHER" id="PTHR43881">
    <property type="entry name" value="GAMMA-GLUTAMYLTRANSPEPTIDASE (AFU_ORTHOLOGUE AFUA_4G13580)"/>
    <property type="match status" value="1"/>
</dbReference>
<evidence type="ECO:0008006" key="2">
    <source>
        <dbReference type="Google" id="ProtNLM"/>
    </source>
</evidence>
<dbReference type="InterPro" id="IPR029055">
    <property type="entry name" value="Ntn_hydrolases_N"/>
</dbReference>
<dbReference type="Pfam" id="PF01019">
    <property type="entry name" value="G_glu_transpept"/>
    <property type="match status" value="1"/>
</dbReference>
<dbReference type="InterPro" id="IPR043138">
    <property type="entry name" value="GGT_lsub"/>
</dbReference>
<name>A0A7R9XNL0_9CHLO</name>
<accession>A0A7R9XNL0</accession>
<protein>
    <recommendedName>
        <fullName evidence="2">Gamma-glutamyltransferase</fullName>
    </recommendedName>
</protein>
<dbReference type="InterPro" id="IPR052896">
    <property type="entry name" value="GGT-like_enzyme"/>
</dbReference>
<evidence type="ECO:0000313" key="1">
    <source>
        <dbReference type="EMBL" id="CAD8216549.1"/>
    </source>
</evidence>
<dbReference type="PANTHER" id="PTHR43881:SF1">
    <property type="entry name" value="GAMMA-GLUTAMYLTRANSPEPTIDASE (AFU_ORTHOLOGUE AFUA_4G13580)"/>
    <property type="match status" value="1"/>
</dbReference>
<dbReference type="Gene3D" id="1.10.246.130">
    <property type="match status" value="1"/>
</dbReference>
<dbReference type="Gene3D" id="3.60.20.40">
    <property type="match status" value="1"/>
</dbReference>
<dbReference type="EMBL" id="HBDV01001315">
    <property type="protein sequence ID" value="CAD8216549.1"/>
    <property type="molecule type" value="Transcribed_RNA"/>
</dbReference>
<reference evidence="1" key="1">
    <citation type="submission" date="2021-01" db="EMBL/GenBank/DDBJ databases">
        <authorList>
            <person name="Corre E."/>
            <person name="Pelletier E."/>
            <person name="Niang G."/>
            <person name="Scheremetjew M."/>
            <person name="Finn R."/>
            <person name="Kale V."/>
            <person name="Holt S."/>
            <person name="Cochrane G."/>
            <person name="Meng A."/>
            <person name="Brown T."/>
            <person name="Cohen L."/>
        </authorList>
    </citation>
    <scope>NUCLEOTIDE SEQUENCE</scope>
    <source>
        <strain evidence="1">CCMP720</strain>
    </source>
</reference>
<organism evidence="1">
    <name type="scientific">Polyblepharides amylifera</name>
    <dbReference type="NCBI Taxonomy" id="1486889"/>
    <lineage>
        <taxon>Eukaryota</taxon>
        <taxon>Viridiplantae</taxon>
        <taxon>Chlorophyta</taxon>
        <taxon>Pyramimonadophyceae</taxon>
        <taxon>Pyramimonadales</taxon>
        <taxon>Polyblepharidaceae</taxon>
        <taxon>Polyblepharides</taxon>
    </lineage>
</organism>
<gene>
    <name evidence="1" type="ORF">PAMY1081_LOCUS823</name>
</gene>
<dbReference type="AlphaFoldDB" id="A0A7R9XNL0"/>
<dbReference type="PRINTS" id="PR01210">
    <property type="entry name" value="GGTRANSPTASE"/>
</dbReference>
<dbReference type="InterPro" id="IPR043137">
    <property type="entry name" value="GGT_ssub_C"/>
</dbReference>
<proteinExistence type="predicted"/>